<name>A0ABW6ZGK3_9HYPH</name>
<proteinExistence type="predicted"/>
<accession>A0ABW6ZGK3</accession>
<protein>
    <submittedName>
        <fullName evidence="6">GntR family transcriptional regulator</fullName>
    </submittedName>
</protein>
<comment type="caution">
    <text evidence="6">The sequence shown here is derived from an EMBL/GenBank/DDBJ whole genome shotgun (WGS) entry which is preliminary data.</text>
</comment>
<evidence type="ECO:0000256" key="4">
    <source>
        <dbReference type="SAM" id="MobiDB-lite"/>
    </source>
</evidence>
<dbReference type="Gene3D" id="1.20.120.530">
    <property type="entry name" value="GntR ligand-binding domain-like"/>
    <property type="match status" value="1"/>
</dbReference>
<dbReference type="EMBL" id="JBAFUR010000002">
    <property type="protein sequence ID" value="MFG1252830.1"/>
    <property type="molecule type" value="Genomic_DNA"/>
</dbReference>
<dbReference type="InterPro" id="IPR011711">
    <property type="entry name" value="GntR_C"/>
</dbReference>
<dbReference type="RefSeq" id="WP_394007639.1">
    <property type="nucleotide sequence ID" value="NZ_JBAFUR010000002.1"/>
</dbReference>
<keyword evidence="1" id="KW-0805">Transcription regulation</keyword>
<reference evidence="6 7" key="1">
    <citation type="submission" date="2024-02" db="EMBL/GenBank/DDBJ databases">
        <title>Expansion and revision of Xanthobacter and proposal of Roseixanthobacter gen. nov.</title>
        <authorList>
            <person name="Soltysiak M.P.M."/>
            <person name="Jalihal A."/>
            <person name="Ory A."/>
            <person name="Chrisophersen C."/>
            <person name="Lee A.D."/>
            <person name="Boulton J."/>
            <person name="Springer M."/>
        </authorList>
    </citation>
    <scope>NUCLEOTIDE SEQUENCE [LARGE SCALE GENOMIC DNA]</scope>
    <source>
        <strain evidence="6 7">CB5</strain>
    </source>
</reference>
<organism evidence="6 7">
    <name type="scientific">Xanthobacter aminoxidans</name>
    <dbReference type="NCBI Taxonomy" id="186280"/>
    <lineage>
        <taxon>Bacteria</taxon>
        <taxon>Pseudomonadati</taxon>
        <taxon>Pseudomonadota</taxon>
        <taxon>Alphaproteobacteria</taxon>
        <taxon>Hyphomicrobiales</taxon>
        <taxon>Xanthobacteraceae</taxon>
        <taxon>Xanthobacter</taxon>
    </lineage>
</organism>
<evidence type="ECO:0000256" key="2">
    <source>
        <dbReference type="ARBA" id="ARBA00023125"/>
    </source>
</evidence>
<evidence type="ECO:0000313" key="7">
    <source>
        <dbReference type="Proteomes" id="UP001604043"/>
    </source>
</evidence>
<gene>
    <name evidence="6" type="ORF">V5F30_11495</name>
</gene>
<dbReference type="SMART" id="SM00895">
    <property type="entry name" value="FCD"/>
    <property type="match status" value="1"/>
</dbReference>
<keyword evidence="7" id="KW-1185">Reference proteome</keyword>
<dbReference type="PROSITE" id="PS50949">
    <property type="entry name" value="HTH_GNTR"/>
    <property type="match status" value="1"/>
</dbReference>
<dbReference type="Proteomes" id="UP001604043">
    <property type="component" value="Unassembled WGS sequence"/>
</dbReference>
<dbReference type="Gene3D" id="1.10.10.10">
    <property type="entry name" value="Winged helix-like DNA-binding domain superfamily/Winged helix DNA-binding domain"/>
    <property type="match status" value="2"/>
</dbReference>
<feature type="domain" description="HTH gntR-type" evidence="5">
    <location>
        <begin position="34"/>
        <end position="101"/>
    </location>
</feature>
<dbReference type="Pfam" id="PF07729">
    <property type="entry name" value="FCD"/>
    <property type="match status" value="1"/>
</dbReference>
<dbReference type="InterPro" id="IPR008920">
    <property type="entry name" value="TF_FadR/GntR_C"/>
</dbReference>
<keyword evidence="3" id="KW-0804">Transcription</keyword>
<dbReference type="Pfam" id="PF00392">
    <property type="entry name" value="GntR"/>
    <property type="match status" value="2"/>
</dbReference>
<dbReference type="PANTHER" id="PTHR43537:SF24">
    <property type="entry name" value="GLUCONATE OPERON TRANSCRIPTIONAL REPRESSOR"/>
    <property type="match status" value="1"/>
</dbReference>
<dbReference type="InterPro" id="IPR036390">
    <property type="entry name" value="WH_DNA-bd_sf"/>
</dbReference>
<dbReference type="InterPro" id="IPR000524">
    <property type="entry name" value="Tscrpt_reg_HTH_GntR"/>
</dbReference>
<evidence type="ECO:0000256" key="1">
    <source>
        <dbReference type="ARBA" id="ARBA00023015"/>
    </source>
</evidence>
<evidence type="ECO:0000259" key="5">
    <source>
        <dbReference type="PROSITE" id="PS50949"/>
    </source>
</evidence>
<evidence type="ECO:0000256" key="3">
    <source>
        <dbReference type="ARBA" id="ARBA00023163"/>
    </source>
</evidence>
<evidence type="ECO:0000313" key="6">
    <source>
        <dbReference type="EMBL" id="MFG1252830.1"/>
    </source>
</evidence>
<dbReference type="SUPFAM" id="SSF46785">
    <property type="entry name" value="Winged helix' DNA-binding domain"/>
    <property type="match status" value="2"/>
</dbReference>
<dbReference type="SUPFAM" id="SSF48008">
    <property type="entry name" value="GntR ligand-binding domain-like"/>
    <property type="match status" value="1"/>
</dbReference>
<keyword evidence="2" id="KW-0238">DNA-binding</keyword>
<feature type="region of interest" description="Disordered" evidence="4">
    <location>
        <begin position="1"/>
        <end position="28"/>
    </location>
</feature>
<dbReference type="CDD" id="cd07377">
    <property type="entry name" value="WHTH_GntR"/>
    <property type="match status" value="1"/>
</dbReference>
<dbReference type="SMART" id="SM00345">
    <property type="entry name" value="HTH_GNTR"/>
    <property type="match status" value="2"/>
</dbReference>
<dbReference type="InterPro" id="IPR036388">
    <property type="entry name" value="WH-like_DNA-bd_sf"/>
</dbReference>
<sequence length="351" mass="37790">MSGRDVTSEAPTASAGKALPSGERRPRPVAGIAPRLHERAFDILASQIASGALAPGERLLESRVAERFGISRAPARQALARLERVGLVRRSEGHGFEVMPLAGPAPAVPSVDVSGVAPIQLAPESTWQRIYADVEQEVVSRTALGAFRVVENHLAAYYGVSRTVAREVLSRLNQRGVVRKDARLHWYAPALTPAYVAELFEMRAILEPAALRLAFPRLAPGQVATLLANLRDAAAHPDAVDGARLGALETELHVGLLGRCGNATLMEALATCQTLLVALTFLYVRAPQPHGREPFIAEHLDVAERLAAADVEGAANALRDHLRGSFGRAVERLDRVRREFTPGPLPYLSPL</sequence>
<dbReference type="PANTHER" id="PTHR43537">
    <property type="entry name" value="TRANSCRIPTIONAL REGULATOR, GNTR FAMILY"/>
    <property type="match status" value="1"/>
</dbReference>